<evidence type="ECO:0000259" key="2">
    <source>
        <dbReference type="PROSITE" id="PS50966"/>
    </source>
</evidence>
<dbReference type="Proteomes" id="UP001519287">
    <property type="component" value="Unassembled WGS sequence"/>
</dbReference>
<reference evidence="3 4" key="1">
    <citation type="submission" date="2021-03" db="EMBL/GenBank/DDBJ databases">
        <title>Genomic Encyclopedia of Type Strains, Phase IV (KMG-IV): sequencing the most valuable type-strain genomes for metagenomic binning, comparative biology and taxonomic classification.</title>
        <authorList>
            <person name="Goeker M."/>
        </authorList>
    </citation>
    <scope>NUCLEOTIDE SEQUENCE [LARGE SCALE GENOMIC DNA]</scope>
    <source>
        <strain evidence="3 4">DSM 26048</strain>
    </source>
</reference>
<dbReference type="RefSeq" id="WP_209975983.1">
    <property type="nucleotide sequence ID" value="NZ_JAGGLB010000023.1"/>
</dbReference>
<evidence type="ECO:0000256" key="1">
    <source>
        <dbReference type="PROSITE-ProRule" id="PRU00325"/>
    </source>
</evidence>
<name>A0ABS4J2S1_9BACL</name>
<organism evidence="3 4">
    <name type="scientific">Paenibacillus eucommiae</name>
    <dbReference type="NCBI Taxonomy" id="1355755"/>
    <lineage>
        <taxon>Bacteria</taxon>
        <taxon>Bacillati</taxon>
        <taxon>Bacillota</taxon>
        <taxon>Bacilli</taxon>
        <taxon>Bacillales</taxon>
        <taxon>Paenibacillaceae</taxon>
        <taxon>Paenibacillus</taxon>
    </lineage>
</organism>
<protein>
    <recommendedName>
        <fullName evidence="2">SWIM-type domain-containing protein</fullName>
    </recommendedName>
</protein>
<sequence length="564" mass="64946">MNLNNLRKYVDPVILDRGRDYLKGGHVLSIEEIEDLVYRAEVEGSEIYEVHIELDEEGEVTSSECDCPFDFGPVCKHQVAVLLKLRDHTAALSESETNELDTNPKKSLKQLLEVESKESLVALLLSLAADSDAVEHRIKLFTSKVGGAKELGACRRLIRSYINTYADHHGFVSWRNVDQAVLGAEMVAKKAIETAENAEWVRAVEINFCVLEEMVDFLQETDDSSGTVGSIIKESLARVEEITLEMDQISQMDREKLFQLLLHELRQSRYVGWPDWQLTMLASASHLAVTADLRKEWEQHVSRMVSEQAVGGSISGAYFADQIAAMRYGLILIHEDEVRASDFLNSHLHISGFREKAISDAFHNVRFEEVIRLSEEGEAQDRAKGLAGLVKQWKKHRYEAYCRSGQLALQRKLGVELVLDGEYSYYNLLKDTYPNSEWRPVYLDMLQKLEKDIWPRSIHTRILVEEQEYSRLLAYVKKQPSRIEEFYSYLNRDFPMDVKELFNIHIETEADRSTSRKHYENVCRIILLLQQAGGKEEAFLITQQLLAKYPRRPAFRDELMKLKH</sequence>
<comment type="caution">
    <text evidence="3">The sequence shown here is derived from an EMBL/GenBank/DDBJ whole genome shotgun (WGS) entry which is preliminary data.</text>
</comment>
<dbReference type="InterPro" id="IPR007527">
    <property type="entry name" value="Znf_SWIM"/>
</dbReference>
<dbReference type="Pfam" id="PF04434">
    <property type="entry name" value="SWIM"/>
    <property type="match status" value="1"/>
</dbReference>
<proteinExistence type="predicted"/>
<evidence type="ECO:0000313" key="3">
    <source>
        <dbReference type="EMBL" id="MBP1994130.1"/>
    </source>
</evidence>
<accession>A0ABS4J2S1</accession>
<keyword evidence="1" id="KW-0863">Zinc-finger</keyword>
<keyword evidence="1" id="KW-0479">Metal-binding</keyword>
<feature type="domain" description="SWIM-type" evidence="2">
    <location>
        <begin position="48"/>
        <end position="86"/>
    </location>
</feature>
<dbReference type="EMBL" id="JAGGLB010000023">
    <property type="protein sequence ID" value="MBP1994130.1"/>
    <property type="molecule type" value="Genomic_DNA"/>
</dbReference>
<dbReference type="PROSITE" id="PS50966">
    <property type="entry name" value="ZF_SWIM"/>
    <property type="match status" value="1"/>
</dbReference>
<evidence type="ECO:0000313" key="4">
    <source>
        <dbReference type="Proteomes" id="UP001519287"/>
    </source>
</evidence>
<gene>
    <name evidence="3" type="ORF">J2Z66_005756</name>
</gene>
<keyword evidence="4" id="KW-1185">Reference proteome</keyword>
<keyword evidence="1" id="KW-0862">Zinc</keyword>